<dbReference type="GO" id="GO:0140647">
    <property type="term" value="P:P450-containing electron transport chain"/>
    <property type="evidence" value="ECO:0007669"/>
    <property type="project" value="InterPro"/>
</dbReference>
<dbReference type="GO" id="GO:0009055">
    <property type="term" value="F:electron transfer activity"/>
    <property type="evidence" value="ECO:0007669"/>
    <property type="project" value="TreeGrafter"/>
</dbReference>
<evidence type="ECO:0000256" key="2">
    <source>
        <dbReference type="ARBA" id="ARBA00022723"/>
    </source>
</evidence>
<dbReference type="SUPFAM" id="SSF54292">
    <property type="entry name" value="2Fe-2S ferredoxin-like"/>
    <property type="match status" value="1"/>
</dbReference>
<reference evidence="6" key="2">
    <citation type="submission" date="2011-02" db="EMBL/GenBank/DDBJ databases">
        <authorList>
            <person name="MacLean D."/>
        </authorList>
    </citation>
    <scope>NUCLEOTIDE SEQUENCE</scope>
</reference>
<keyword evidence="3" id="KW-0408">Iron</keyword>
<dbReference type="PANTHER" id="PTHR23426">
    <property type="entry name" value="FERREDOXIN/ADRENODOXIN"/>
    <property type="match status" value="1"/>
</dbReference>
<feature type="region of interest" description="Disordered" evidence="5">
    <location>
        <begin position="167"/>
        <end position="193"/>
    </location>
</feature>
<dbReference type="AlphaFoldDB" id="F0W6H0"/>
<dbReference type="InterPro" id="IPR036010">
    <property type="entry name" value="2Fe-2S_ferredoxin-like_sf"/>
</dbReference>
<dbReference type="PANTHER" id="PTHR23426:SF67">
    <property type="entry name" value="2FE-2S FERREDOXIN-TYPE DOMAIN-CONTAINING PROTEIN"/>
    <property type="match status" value="1"/>
</dbReference>
<keyword evidence="4" id="KW-0411">Iron-sulfur</keyword>
<evidence type="ECO:0000256" key="1">
    <source>
        <dbReference type="ARBA" id="ARBA00022714"/>
    </source>
</evidence>
<keyword evidence="1" id="KW-0001">2Fe-2S</keyword>
<dbReference type="InterPro" id="IPR001055">
    <property type="entry name" value="Adrenodoxin-like"/>
</dbReference>
<evidence type="ECO:0000256" key="4">
    <source>
        <dbReference type="ARBA" id="ARBA00023014"/>
    </source>
</evidence>
<evidence type="ECO:0000256" key="3">
    <source>
        <dbReference type="ARBA" id="ARBA00023004"/>
    </source>
</evidence>
<feature type="compositionally biased region" description="Acidic residues" evidence="5">
    <location>
        <begin position="177"/>
        <end position="187"/>
    </location>
</feature>
<reference evidence="6" key="1">
    <citation type="journal article" date="2011" name="PLoS Biol.">
        <title>Gene gain and loss during evolution of obligate parasitism in the white rust pathogen of Arabidopsis thaliana.</title>
        <authorList>
            <person name="Kemen E."/>
            <person name="Gardiner A."/>
            <person name="Schultz-Larsen T."/>
            <person name="Kemen A.C."/>
            <person name="Balmuth A.L."/>
            <person name="Robert-Seilaniantz A."/>
            <person name="Bailey K."/>
            <person name="Holub E."/>
            <person name="Studholme D.J."/>
            <person name="Maclean D."/>
            <person name="Jones J.D."/>
        </authorList>
    </citation>
    <scope>NUCLEOTIDE SEQUENCE</scope>
</reference>
<dbReference type="HOGENOM" id="CLU_123610_0_0_1"/>
<dbReference type="GO" id="GO:0046872">
    <property type="term" value="F:metal ion binding"/>
    <property type="evidence" value="ECO:0007669"/>
    <property type="project" value="UniProtKB-KW"/>
</dbReference>
<dbReference type="GO" id="GO:0005739">
    <property type="term" value="C:mitochondrion"/>
    <property type="evidence" value="ECO:0007669"/>
    <property type="project" value="TreeGrafter"/>
</dbReference>
<name>F0W6H0_9STRA</name>
<protein>
    <submittedName>
        <fullName evidence="7">Uncharacterized protein AlNc14C135G7063</fullName>
    </submittedName>
    <submittedName>
        <fullName evidence="6">Uncharacterized protein AlNc14C25G2470</fullName>
    </submittedName>
</protein>
<dbReference type="Gene3D" id="3.10.20.30">
    <property type="match status" value="1"/>
</dbReference>
<organism evidence="6">
    <name type="scientific">Albugo laibachii Nc14</name>
    <dbReference type="NCBI Taxonomy" id="890382"/>
    <lineage>
        <taxon>Eukaryota</taxon>
        <taxon>Sar</taxon>
        <taxon>Stramenopiles</taxon>
        <taxon>Oomycota</taxon>
        <taxon>Peronosporomycetes</taxon>
        <taxon>Albuginales</taxon>
        <taxon>Albuginaceae</taxon>
        <taxon>Albugo</taxon>
    </lineage>
</organism>
<evidence type="ECO:0000313" key="6">
    <source>
        <dbReference type="EMBL" id="CCA16715.1"/>
    </source>
</evidence>
<keyword evidence="2" id="KW-0479">Metal-binding</keyword>
<evidence type="ECO:0000313" key="7">
    <source>
        <dbReference type="EMBL" id="CCA21820.1"/>
    </source>
</evidence>
<dbReference type="EMBL" id="FR824180">
    <property type="protein sequence ID" value="CCA21820.1"/>
    <property type="molecule type" value="Genomic_DNA"/>
</dbReference>
<dbReference type="InterPro" id="IPR012675">
    <property type="entry name" value="Beta-grasp_dom_sf"/>
</dbReference>
<dbReference type="GO" id="GO:0051537">
    <property type="term" value="F:2 iron, 2 sulfur cluster binding"/>
    <property type="evidence" value="ECO:0007669"/>
    <property type="project" value="UniProtKB-KW"/>
</dbReference>
<sequence>MLTSVKTLSRRIVIPTSHRRFIGGIKPPSDISTSKVSDIVVGVTLIDYSGNRQYVQGRVGQTLCQACQMNDIDLLKDDSNGGGDVHSAVRSDYYTESLFGEGSVSPTSHVIVSNEWMPRLPRPNDQEQHILDVYVPEEDRSANSRLGTEIILTKDMDGLVVAVPEAPPFETYQYEHEYEDDDEEEESSYAHQR</sequence>
<gene>
    <name evidence="6" type="primary">AlNc14C25G2470</name>
    <name evidence="7" type="synonym">AlNc14C135G7063</name>
    <name evidence="6" type="ORF">ALNC14_028580</name>
    <name evidence="7" type="ORF">ALNC14_079630</name>
</gene>
<proteinExistence type="predicted"/>
<evidence type="ECO:0000256" key="5">
    <source>
        <dbReference type="SAM" id="MobiDB-lite"/>
    </source>
</evidence>
<dbReference type="EMBL" id="FR824070">
    <property type="protein sequence ID" value="CCA16715.1"/>
    <property type="molecule type" value="Genomic_DNA"/>
</dbReference>
<accession>F0W6H0</accession>